<dbReference type="Gene3D" id="3.40.50.80">
    <property type="entry name" value="Nucleotide-binding domain of ferredoxin-NADP reductase (FNR) module"/>
    <property type="match status" value="1"/>
</dbReference>
<dbReference type="InterPro" id="IPR001128">
    <property type="entry name" value="Cyt_P450"/>
</dbReference>
<keyword evidence="2 13" id="KW-0813">Transport</keyword>
<keyword evidence="11 13" id="KW-0503">Monooxygenase</keyword>
<dbReference type="FunCoup" id="D6TEN2">
    <property type="interactions" value="425"/>
</dbReference>
<keyword evidence="18" id="KW-1185">Reference proteome</keyword>
<dbReference type="RefSeq" id="WP_007904506.1">
    <property type="nucleotide sequence ID" value="NZ_ADVG01000001.1"/>
</dbReference>
<dbReference type="Gene3D" id="1.10.630.10">
    <property type="entry name" value="Cytochrome P450"/>
    <property type="match status" value="1"/>
</dbReference>
<comment type="similarity">
    <text evidence="1 13">In the N-terminal section; belongs to the cytochrome P450 family.</text>
</comment>
<dbReference type="Pfam" id="PF00175">
    <property type="entry name" value="NAD_binding_1"/>
    <property type="match status" value="1"/>
</dbReference>
<dbReference type="PRINTS" id="PR00371">
    <property type="entry name" value="FPNCR"/>
</dbReference>
<dbReference type="SUPFAM" id="SSF48264">
    <property type="entry name" value="Cytochrome P450"/>
    <property type="match status" value="1"/>
</dbReference>
<dbReference type="InParanoid" id="D6TEN2"/>
<evidence type="ECO:0000259" key="16">
    <source>
        <dbReference type="PROSITE" id="PS51384"/>
    </source>
</evidence>
<dbReference type="GO" id="GO:0003958">
    <property type="term" value="F:NADPH-hemoprotein reductase activity"/>
    <property type="evidence" value="ECO:0007669"/>
    <property type="project" value="UniProtKB-UniRule"/>
</dbReference>
<evidence type="ECO:0000256" key="4">
    <source>
        <dbReference type="ARBA" id="ARBA00022630"/>
    </source>
</evidence>
<dbReference type="eggNOG" id="COG0369">
    <property type="taxonomic scope" value="Bacteria"/>
</dbReference>
<gene>
    <name evidence="17" type="ORF">Krac_9955</name>
</gene>
<dbReference type="InterPro" id="IPR017938">
    <property type="entry name" value="Riboflavin_synthase-like_b-brl"/>
</dbReference>
<dbReference type="GO" id="GO:0070330">
    <property type="term" value="F:aromatase activity"/>
    <property type="evidence" value="ECO:0007669"/>
    <property type="project" value="UniProtKB-UniRule"/>
</dbReference>
<accession>D6TEN2</accession>
<dbReference type="InterPro" id="IPR036396">
    <property type="entry name" value="Cyt_P450_sf"/>
</dbReference>
<dbReference type="InterPro" id="IPR017972">
    <property type="entry name" value="Cyt_P450_CS"/>
</dbReference>
<dbReference type="PANTHER" id="PTHR19384:SF17">
    <property type="entry name" value="NADPH--CYTOCHROME P450 REDUCTASE"/>
    <property type="match status" value="1"/>
</dbReference>
<keyword evidence="6 13" id="KW-0479">Metal-binding</keyword>
<dbReference type="InterPro" id="IPR001709">
    <property type="entry name" value="Flavoprot_Pyr_Nucl_cyt_Rdtase"/>
</dbReference>
<dbReference type="FunFam" id="1.10.630.10:FF:000040">
    <property type="entry name" value="Bifunctional cytochrome P450/NADPH--P450 reductase"/>
    <property type="match status" value="1"/>
</dbReference>
<dbReference type="EC" id="1.14.14.1" evidence="13"/>
<dbReference type="SUPFAM" id="SSF52218">
    <property type="entry name" value="Flavoproteins"/>
    <property type="match status" value="1"/>
</dbReference>
<evidence type="ECO:0000256" key="12">
    <source>
        <dbReference type="ARBA" id="ARBA00049342"/>
    </source>
</evidence>
<evidence type="ECO:0000256" key="2">
    <source>
        <dbReference type="ARBA" id="ARBA00022448"/>
    </source>
</evidence>
<dbReference type="PIRSF" id="PIRSF000209">
    <property type="entry name" value="Bifunctional_P450_P450R"/>
    <property type="match status" value="1"/>
</dbReference>
<dbReference type="Pfam" id="PF00667">
    <property type="entry name" value="FAD_binding_1"/>
    <property type="match status" value="1"/>
</dbReference>
<keyword evidence="13" id="KW-0249">Electron transport</keyword>
<keyword evidence="4 13" id="KW-0285">Flavoprotein</keyword>
<evidence type="ECO:0000259" key="15">
    <source>
        <dbReference type="PROSITE" id="PS50902"/>
    </source>
</evidence>
<dbReference type="GO" id="GO:0050660">
    <property type="term" value="F:flavin adenine dinucleotide binding"/>
    <property type="evidence" value="ECO:0007669"/>
    <property type="project" value="TreeGrafter"/>
</dbReference>
<dbReference type="PRINTS" id="PR00369">
    <property type="entry name" value="FLAVODOXIN"/>
</dbReference>
<keyword evidence="10 13" id="KW-0408">Iron</keyword>
<dbReference type="Pfam" id="PF00067">
    <property type="entry name" value="p450"/>
    <property type="match status" value="1"/>
</dbReference>
<dbReference type="Gene3D" id="3.40.50.360">
    <property type="match status" value="1"/>
</dbReference>
<proteinExistence type="inferred from homology"/>
<evidence type="ECO:0000256" key="8">
    <source>
        <dbReference type="ARBA" id="ARBA00022857"/>
    </source>
</evidence>
<evidence type="ECO:0000256" key="10">
    <source>
        <dbReference type="ARBA" id="ARBA00023004"/>
    </source>
</evidence>
<organism evidence="17 18">
    <name type="scientific">Ktedonobacter racemifer DSM 44963</name>
    <dbReference type="NCBI Taxonomy" id="485913"/>
    <lineage>
        <taxon>Bacteria</taxon>
        <taxon>Bacillati</taxon>
        <taxon>Chloroflexota</taxon>
        <taxon>Ktedonobacteria</taxon>
        <taxon>Ktedonobacterales</taxon>
        <taxon>Ktedonobacteraceae</taxon>
        <taxon>Ktedonobacter</taxon>
    </lineage>
</organism>
<feature type="domain" description="FAD-binding FR-type" evidence="16">
    <location>
        <begin position="681"/>
        <end position="923"/>
    </location>
</feature>
<dbReference type="GO" id="GO:0005829">
    <property type="term" value="C:cytosol"/>
    <property type="evidence" value="ECO:0007669"/>
    <property type="project" value="TreeGrafter"/>
</dbReference>
<dbReference type="AlphaFoldDB" id="D6TEN2"/>
<dbReference type="GO" id="GO:0010181">
    <property type="term" value="F:FMN binding"/>
    <property type="evidence" value="ECO:0007669"/>
    <property type="project" value="UniProtKB-UniRule"/>
</dbReference>
<comment type="cofactor">
    <cofactor evidence="13 14">
        <name>heme</name>
        <dbReference type="ChEBI" id="CHEBI:30413"/>
    </cofactor>
</comment>
<dbReference type="GO" id="GO:0005506">
    <property type="term" value="F:iron ion binding"/>
    <property type="evidence" value="ECO:0007669"/>
    <property type="project" value="UniProtKB-UniRule"/>
</dbReference>
<dbReference type="CDD" id="cd11068">
    <property type="entry name" value="CYP120A1"/>
    <property type="match status" value="1"/>
</dbReference>
<dbReference type="Proteomes" id="UP000004508">
    <property type="component" value="Unassembled WGS sequence"/>
</dbReference>
<comment type="catalytic activity">
    <reaction evidence="12 13">
        <text>2 oxidized [cytochrome P450] + NADPH = 2 reduced [cytochrome P450] + NADP(+) + H(+)</text>
        <dbReference type="Rhea" id="RHEA:24040"/>
        <dbReference type="Rhea" id="RHEA-COMP:14627"/>
        <dbReference type="Rhea" id="RHEA-COMP:14628"/>
        <dbReference type="ChEBI" id="CHEBI:15378"/>
        <dbReference type="ChEBI" id="CHEBI:55376"/>
        <dbReference type="ChEBI" id="CHEBI:57783"/>
        <dbReference type="ChEBI" id="CHEBI:58349"/>
        <dbReference type="ChEBI" id="CHEBI:60344"/>
        <dbReference type="EC" id="1.6.2.4"/>
    </reaction>
</comment>
<comment type="catalytic activity">
    <reaction evidence="13">
        <text>an organic molecule + reduced [NADPH--hemoprotein reductase] + O2 = an alcohol + oxidized [NADPH--hemoprotein reductase] + H2O + H(+)</text>
        <dbReference type="Rhea" id="RHEA:17149"/>
        <dbReference type="Rhea" id="RHEA-COMP:11964"/>
        <dbReference type="Rhea" id="RHEA-COMP:11965"/>
        <dbReference type="ChEBI" id="CHEBI:15377"/>
        <dbReference type="ChEBI" id="CHEBI:15378"/>
        <dbReference type="ChEBI" id="CHEBI:15379"/>
        <dbReference type="ChEBI" id="CHEBI:30879"/>
        <dbReference type="ChEBI" id="CHEBI:57618"/>
        <dbReference type="ChEBI" id="CHEBI:58210"/>
        <dbReference type="ChEBI" id="CHEBI:142491"/>
        <dbReference type="EC" id="1.14.14.1"/>
    </reaction>
</comment>
<dbReference type="eggNOG" id="COG2124">
    <property type="taxonomic scope" value="Bacteria"/>
</dbReference>
<reference evidence="17 18" key="1">
    <citation type="journal article" date="2011" name="Stand. Genomic Sci.">
        <title>Non-contiguous finished genome sequence and contextual data of the filamentous soil bacterium Ktedonobacter racemifer type strain (SOSP1-21).</title>
        <authorList>
            <person name="Chang Y.J."/>
            <person name="Land M."/>
            <person name="Hauser L."/>
            <person name="Chertkov O."/>
            <person name="Del Rio T.G."/>
            <person name="Nolan M."/>
            <person name="Copeland A."/>
            <person name="Tice H."/>
            <person name="Cheng J.F."/>
            <person name="Lucas S."/>
            <person name="Han C."/>
            <person name="Goodwin L."/>
            <person name="Pitluck S."/>
            <person name="Ivanova N."/>
            <person name="Ovchinikova G."/>
            <person name="Pati A."/>
            <person name="Chen A."/>
            <person name="Palaniappan K."/>
            <person name="Mavromatis K."/>
            <person name="Liolios K."/>
            <person name="Brettin T."/>
            <person name="Fiebig A."/>
            <person name="Rohde M."/>
            <person name="Abt B."/>
            <person name="Goker M."/>
            <person name="Detter J.C."/>
            <person name="Woyke T."/>
            <person name="Bristow J."/>
            <person name="Eisen J.A."/>
            <person name="Markowitz V."/>
            <person name="Hugenholtz P."/>
            <person name="Kyrpides N.C."/>
            <person name="Klenk H.P."/>
            <person name="Lapidus A."/>
        </authorList>
    </citation>
    <scope>NUCLEOTIDE SEQUENCE [LARGE SCALE GENOMIC DNA]</scope>
    <source>
        <strain evidence="18">DSM 44963</strain>
    </source>
</reference>
<keyword evidence="5 13" id="KW-0288">FMN</keyword>
<dbReference type="EMBL" id="ADVG01000001">
    <property type="protein sequence ID" value="EFH88481.1"/>
    <property type="molecule type" value="Genomic_DNA"/>
</dbReference>
<evidence type="ECO:0000313" key="17">
    <source>
        <dbReference type="EMBL" id="EFH88481.1"/>
    </source>
</evidence>
<dbReference type="STRING" id="485913.Krac_9955"/>
<evidence type="ECO:0000256" key="7">
    <source>
        <dbReference type="ARBA" id="ARBA00022827"/>
    </source>
</evidence>
<evidence type="ECO:0000256" key="6">
    <source>
        <dbReference type="ARBA" id="ARBA00022723"/>
    </source>
</evidence>
<dbReference type="InterPro" id="IPR008254">
    <property type="entry name" value="Flavodoxin/NO_synth"/>
</dbReference>
<dbReference type="PROSITE" id="PS50902">
    <property type="entry name" value="FLAVODOXIN_LIKE"/>
    <property type="match status" value="1"/>
</dbReference>
<dbReference type="InterPro" id="IPR039261">
    <property type="entry name" value="FNR_nucleotide-bd"/>
</dbReference>
<keyword evidence="8 13" id="KW-0521">NADP</keyword>
<evidence type="ECO:0000256" key="11">
    <source>
        <dbReference type="ARBA" id="ARBA00023033"/>
    </source>
</evidence>
<dbReference type="Gene3D" id="2.40.30.10">
    <property type="entry name" value="Translation factors"/>
    <property type="match status" value="1"/>
</dbReference>
<evidence type="ECO:0000256" key="3">
    <source>
        <dbReference type="ARBA" id="ARBA00022617"/>
    </source>
</evidence>
<dbReference type="Pfam" id="PF00258">
    <property type="entry name" value="Flavodoxin_1"/>
    <property type="match status" value="1"/>
</dbReference>
<keyword evidence="9 13" id="KW-0560">Oxidoreductase</keyword>
<dbReference type="EC" id="1.6.2.4" evidence="13"/>
<dbReference type="InterPro" id="IPR023206">
    <property type="entry name" value="Bifunctional_P450_P450_red"/>
</dbReference>
<keyword evidence="3 13" id="KW-0349">Heme</keyword>
<comment type="caution">
    <text evidence="17">The sequence shown here is derived from an EMBL/GenBank/DDBJ whole genome shotgun (WGS) entry which is preliminary data.</text>
</comment>
<evidence type="ECO:0000256" key="13">
    <source>
        <dbReference type="PIRNR" id="PIRNR000209"/>
    </source>
</evidence>
<name>D6TEN2_KTERA</name>
<evidence type="ECO:0000313" key="18">
    <source>
        <dbReference type="Proteomes" id="UP000004508"/>
    </source>
</evidence>
<feature type="domain" description="Flavodoxin-like" evidence="15">
    <location>
        <begin position="501"/>
        <end position="641"/>
    </location>
</feature>
<dbReference type="SUPFAM" id="SSF63380">
    <property type="entry name" value="Riboflavin synthase domain-like"/>
    <property type="match status" value="1"/>
</dbReference>
<feature type="binding site" description="axial binding residue" evidence="14">
    <location>
        <position position="407"/>
    </location>
    <ligand>
        <name>heme</name>
        <dbReference type="ChEBI" id="CHEBI:30413"/>
    </ligand>
    <ligandPart>
        <name>Fe</name>
        <dbReference type="ChEBI" id="CHEBI:18248"/>
    </ligandPart>
</feature>
<dbReference type="OrthoDB" id="140159at2"/>
<evidence type="ECO:0000256" key="9">
    <source>
        <dbReference type="ARBA" id="ARBA00023002"/>
    </source>
</evidence>
<sequence length="1080" mass="122425">MLRSQLDTIPMGDMKEVHPESAVRDLIKQAQRHGPIFQLPLPDGTRRIVLSSFALVDEVCNDQFFDKRVSVNVRNLRSAIGSGLFSADTSDPNWRKAHTILMPSFSLQAMRNYEPMMVDAAEQLMAKWEHLNPEDLINVPDDMTRVTLETIGLCGFSYHFHAITREQMHPFVEAMVHILSTTAARATRPPIEEKLRFRQRRQLQADLDLLLSTADQLVRERKMMGTEGQKYNDLLNAMLNGIDKQTGEKLDDVNIRNQIITFLIAGHETTSGLLSFATYFLLHHPDVLNRAYEEVDRVLGRDTRKTPTYEQIHQLVYIKQILKETLRLCPTAPMFNRYPYEERPLAGKYQLQPSDTITVLTPMLHRDRSIWGDDAEIFNPDHHFNPEAEKQRPANAYKPFGTGQRSCIGREFALQEATLVLGMMLQRFYPYTTGIYQLKIREALTIKPADFYMRVRPRTDIDHIIITPLDEDTVSETELVMVEAIHPEPEVPQKIAQKTTLLALYGSNTGTAEEVAHRIAEAGTARGFEATVGELDNYVDKLPKEGLVVLVTSSYNGMPPDNASAFCQWLQSDLAPDALKGVNYTIFGCGNHEWAGTYQAIPKLLDSALEQAGARRVYQRGEGDAAGDFDGQFRSWYNGLWNSVAQALSLTPQEEVKRQYRPRYDIEIIRRPHPYPFINSFGAQPMTILENRELVQHQPDALNGDSTRHLQVSLPPNMPYRTGDHLGVLASNPEEQVTRIADHFQFDRQTIIQLHANDERKPAAPVEEPISVYDLLANYIELQDVATRTHIELMLEYTNDDSERARLEMLVGSGSESEAAYKKEVLEQHKSLIDLLEEYPSCTIPFNVFLDCLTPLRPRYYSISSSPLLKPDECSLSVGMVQGPAWSGHGTFEGVCTSYLRNQHTGDIVYAFVQNTNGPFHLPEDPRTPIIMIAAGTGVSPFRGFLQERGRQKQAGKEIGPALLFFGCRDPQHLLYPEEIKRGEDNGIVKVFAVYSRVASQPRVYVQDKVLEQQDAIWNQLQQGAVTYVCGDTTRMVPAVAESYKQIYQAKTGKSSQEADQWLQEMSTQNRYLVDIWGTS</sequence>
<comment type="cofactor">
    <cofactor evidence="13">
        <name>FAD</name>
        <dbReference type="ChEBI" id="CHEBI:57692"/>
    </cofactor>
    <cofactor evidence="13">
        <name>FMN</name>
        <dbReference type="ChEBI" id="CHEBI:58210"/>
    </cofactor>
</comment>
<dbReference type="Gene3D" id="1.20.990.10">
    <property type="entry name" value="NADPH-cytochrome p450 Reductase, Chain A, domain 3"/>
    <property type="match status" value="1"/>
</dbReference>
<evidence type="ECO:0000256" key="14">
    <source>
        <dbReference type="PIRSR" id="PIRSR000209-1"/>
    </source>
</evidence>
<dbReference type="InterPro" id="IPR023173">
    <property type="entry name" value="NADPH_Cyt_P450_Rdtase_alpha"/>
</dbReference>
<dbReference type="InterPro" id="IPR001433">
    <property type="entry name" value="OxRdtase_FAD/NAD-bd"/>
</dbReference>
<dbReference type="PANTHER" id="PTHR19384">
    <property type="entry name" value="NITRIC OXIDE SYNTHASE-RELATED"/>
    <property type="match status" value="1"/>
</dbReference>
<evidence type="ECO:0000256" key="5">
    <source>
        <dbReference type="ARBA" id="ARBA00022643"/>
    </source>
</evidence>
<dbReference type="SMR" id="D6TEN2"/>
<dbReference type="InterPro" id="IPR029039">
    <property type="entry name" value="Flavoprotein-like_sf"/>
</dbReference>
<protein>
    <recommendedName>
        <fullName evidence="13">Bifunctional cytochrome P450/NADPH--P450 reductase</fullName>
    </recommendedName>
    <domain>
        <recommendedName>
            <fullName evidence="13">Cytochrome P450</fullName>
            <ecNumber evidence="13">1.14.14.1</ecNumber>
        </recommendedName>
    </domain>
    <domain>
        <recommendedName>
            <fullName evidence="13">NADPH--cytochrome P450 reductase</fullName>
            <ecNumber evidence="13">1.6.2.4</ecNumber>
        </recommendedName>
    </domain>
</protein>
<dbReference type="PROSITE" id="PS51384">
    <property type="entry name" value="FAD_FR"/>
    <property type="match status" value="1"/>
</dbReference>
<dbReference type="InterPro" id="IPR001094">
    <property type="entry name" value="Flavdoxin-like"/>
</dbReference>
<dbReference type="CDD" id="cd06206">
    <property type="entry name" value="bifunctional_CYPOR"/>
    <property type="match status" value="1"/>
</dbReference>
<dbReference type="InterPro" id="IPR003097">
    <property type="entry name" value="CysJ-like_FAD-binding"/>
</dbReference>
<dbReference type="GO" id="GO:0020037">
    <property type="term" value="F:heme binding"/>
    <property type="evidence" value="ECO:0007669"/>
    <property type="project" value="UniProtKB-UniRule"/>
</dbReference>
<dbReference type="InterPro" id="IPR017927">
    <property type="entry name" value="FAD-bd_FR_type"/>
</dbReference>
<evidence type="ECO:0000256" key="1">
    <source>
        <dbReference type="ARBA" id="ARBA00010018"/>
    </source>
</evidence>
<keyword evidence="7 13" id="KW-0274">FAD</keyword>
<dbReference type="SUPFAM" id="SSF52343">
    <property type="entry name" value="Ferredoxin reductase-like, C-terminal NADP-linked domain"/>
    <property type="match status" value="1"/>
</dbReference>
<dbReference type="PROSITE" id="PS00086">
    <property type="entry name" value="CYTOCHROME_P450"/>
    <property type="match status" value="1"/>
</dbReference>